<accession>E6L0F4</accession>
<dbReference type="PROSITE" id="PS51900">
    <property type="entry name" value="CB"/>
    <property type="match status" value="1"/>
</dbReference>
<feature type="domain" description="Tyr recombinase" evidence="7">
    <location>
        <begin position="217"/>
        <end position="398"/>
    </location>
</feature>
<feature type="compositionally biased region" description="Polar residues" evidence="6">
    <location>
        <begin position="8"/>
        <end position="17"/>
    </location>
</feature>
<sequence>MTGDSAMPRTTKSLTNTEIDRAKPAEKEYNLADGSGLFLRVKTNGSKLWIFNYYHPFTKKRKNISLGIYPELSLAQARKIRDEYRSLLAQNIDPAEYRANQLQAKQDELNNTFEAVAWQWFEHRKTRKNFSEGYAKDVKSLIERILLPHFDKLPITQVTAPLALKAFKTLQDKGTLETLRRSIQKLNEIMDFALHRNIISHNPTANLSKEFDNPTVEHFKTIRPEDLPEFLMTLNRAQIKLQTRYLILWQLLTMTRPNEAAMARYEDIDEKSKIWTIYIQKGIKQDERGREHKITLSRQAMALLKEIKKLSGGKEYLFPSERNPKSHTNTQTANAAIKRMGYHGKLVAHGLRSIASTYLNEQDHNKDMIEVALSHINQDRIHTAYNRSDYLKQRFTILQAWADFIDQCSHETIPQYHLKVVNA</sequence>
<keyword evidence="3 5" id="KW-0238">DNA-binding</keyword>
<dbReference type="GO" id="GO:0015074">
    <property type="term" value="P:DNA integration"/>
    <property type="evidence" value="ECO:0007669"/>
    <property type="project" value="UniProtKB-KW"/>
</dbReference>
<evidence type="ECO:0000256" key="6">
    <source>
        <dbReference type="SAM" id="MobiDB-lite"/>
    </source>
</evidence>
<evidence type="ECO:0000256" key="5">
    <source>
        <dbReference type="PROSITE-ProRule" id="PRU01248"/>
    </source>
</evidence>
<comment type="caution">
    <text evidence="9">The sequence shown here is derived from an EMBL/GenBank/DDBJ whole genome shotgun (WGS) entry which is preliminary data.</text>
</comment>
<dbReference type="InterPro" id="IPR011010">
    <property type="entry name" value="DNA_brk_join_enz"/>
</dbReference>
<evidence type="ECO:0000259" key="7">
    <source>
        <dbReference type="PROSITE" id="PS51898"/>
    </source>
</evidence>
<dbReference type="InterPro" id="IPR038488">
    <property type="entry name" value="Integrase_DNA-bd_sf"/>
</dbReference>
<dbReference type="InterPro" id="IPR010998">
    <property type="entry name" value="Integrase_recombinase_N"/>
</dbReference>
<dbReference type="InterPro" id="IPR025166">
    <property type="entry name" value="Integrase_DNA_bind_dom"/>
</dbReference>
<dbReference type="AlphaFoldDB" id="E6L0F4"/>
<reference evidence="9 10" key="1">
    <citation type="submission" date="2010-12" db="EMBL/GenBank/DDBJ databases">
        <authorList>
            <person name="Muzny D."/>
            <person name="Qin X."/>
            <person name="Deng J."/>
            <person name="Jiang H."/>
            <person name="Liu Y."/>
            <person name="Qu J."/>
            <person name="Song X.-Z."/>
            <person name="Zhang L."/>
            <person name="Thornton R."/>
            <person name="Coyle M."/>
            <person name="Francisco L."/>
            <person name="Jackson L."/>
            <person name="Javaid M."/>
            <person name="Korchina V."/>
            <person name="Kovar C."/>
            <person name="Mata R."/>
            <person name="Mathew T."/>
            <person name="Ngo R."/>
            <person name="Nguyen L."/>
            <person name="Nguyen N."/>
            <person name="Okwuonu G."/>
            <person name="Ongeri F."/>
            <person name="Pham C."/>
            <person name="Simmons D."/>
            <person name="Wilczek-Boney K."/>
            <person name="Hale W."/>
            <person name="Jakkamsetti A."/>
            <person name="Pham P."/>
            <person name="Ruth R."/>
            <person name="San Lucas F."/>
            <person name="Warren J."/>
            <person name="Zhang J."/>
            <person name="Zhao Z."/>
            <person name="Zhou C."/>
            <person name="Zhu D."/>
            <person name="Lee S."/>
            <person name="Bess C."/>
            <person name="Blankenburg K."/>
            <person name="Forbes L."/>
            <person name="Fu Q."/>
            <person name="Gubbala S."/>
            <person name="Hirani K."/>
            <person name="Jayaseelan J.C."/>
            <person name="Lara F."/>
            <person name="Munidasa M."/>
            <person name="Palculict T."/>
            <person name="Patil S."/>
            <person name="Pu L.-L."/>
            <person name="Saada N."/>
            <person name="Tang L."/>
            <person name="Weissenberger G."/>
            <person name="Zhu Y."/>
            <person name="Hemphill L."/>
            <person name="Shang Y."/>
            <person name="Youmans B."/>
            <person name="Ayvaz T."/>
            <person name="Ross M."/>
            <person name="Santibanez J."/>
            <person name="Aqrawi P."/>
            <person name="Gross S."/>
            <person name="Joshi V."/>
            <person name="Fowler G."/>
            <person name="Nazareth L."/>
            <person name="Reid J."/>
            <person name="Worley K."/>
            <person name="Petrosino J."/>
            <person name="Highlander S."/>
            <person name="Gibbs R."/>
        </authorList>
    </citation>
    <scope>NUCLEOTIDE SEQUENCE [LARGE SCALE GENOMIC DNA]</scope>
    <source>
        <strain evidence="9 10">ATCC 33393</strain>
    </source>
</reference>
<dbReference type="PROSITE" id="PS51898">
    <property type="entry name" value="TYR_RECOMBINASE"/>
    <property type="match status" value="1"/>
</dbReference>
<evidence type="ECO:0000256" key="2">
    <source>
        <dbReference type="ARBA" id="ARBA00022908"/>
    </source>
</evidence>
<dbReference type="Pfam" id="PF22022">
    <property type="entry name" value="Phage_int_M"/>
    <property type="match status" value="1"/>
</dbReference>
<dbReference type="SUPFAM" id="SSF56349">
    <property type="entry name" value="DNA breaking-rejoining enzymes"/>
    <property type="match status" value="1"/>
</dbReference>
<protein>
    <submittedName>
        <fullName evidence="9">Phage integrase family site-specific recombinase</fullName>
    </submittedName>
</protein>
<keyword evidence="4" id="KW-0233">DNA recombination</keyword>
<comment type="similarity">
    <text evidence="1">Belongs to the 'phage' integrase family.</text>
</comment>
<dbReference type="Gene3D" id="3.30.160.390">
    <property type="entry name" value="Integrase, DNA-binding domain"/>
    <property type="match status" value="1"/>
</dbReference>
<dbReference type="Gene3D" id="1.10.150.130">
    <property type="match status" value="1"/>
</dbReference>
<dbReference type="Pfam" id="PF13356">
    <property type="entry name" value="Arm-DNA-bind_3"/>
    <property type="match status" value="1"/>
</dbReference>
<organism evidence="9 10">
    <name type="scientific">Aggregatibacter segnis ATCC 33393</name>
    <dbReference type="NCBI Taxonomy" id="888057"/>
    <lineage>
        <taxon>Bacteria</taxon>
        <taxon>Pseudomonadati</taxon>
        <taxon>Pseudomonadota</taxon>
        <taxon>Gammaproteobacteria</taxon>
        <taxon>Pasteurellales</taxon>
        <taxon>Pasteurellaceae</taxon>
        <taxon>Aggregatibacter</taxon>
    </lineage>
</organism>
<evidence type="ECO:0000256" key="4">
    <source>
        <dbReference type="ARBA" id="ARBA00023172"/>
    </source>
</evidence>
<dbReference type="Pfam" id="PF00589">
    <property type="entry name" value="Phage_integrase"/>
    <property type="match status" value="1"/>
</dbReference>
<dbReference type="InterPro" id="IPR013762">
    <property type="entry name" value="Integrase-like_cat_sf"/>
</dbReference>
<dbReference type="HOGENOM" id="CLU_027562_0_0_6"/>
<dbReference type="InterPro" id="IPR044068">
    <property type="entry name" value="CB"/>
</dbReference>
<dbReference type="PANTHER" id="PTHR30629:SF6">
    <property type="entry name" value="PROPHAGE INTEGRASE INTA-RELATED"/>
    <property type="match status" value="1"/>
</dbReference>
<evidence type="ECO:0000256" key="1">
    <source>
        <dbReference type="ARBA" id="ARBA00008857"/>
    </source>
</evidence>
<dbReference type="Gene3D" id="1.10.443.10">
    <property type="entry name" value="Intergrase catalytic core"/>
    <property type="match status" value="1"/>
</dbReference>
<dbReference type="Proteomes" id="UP000032871">
    <property type="component" value="Unassembled WGS sequence"/>
</dbReference>
<dbReference type="InterPro" id="IPR050808">
    <property type="entry name" value="Phage_Integrase"/>
</dbReference>
<evidence type="ECO:0000313" key="10">
    <source>
        <dbReference type="Proteomes" id="UP000032871"/>
    </source>
</evidence>
<dbReference type="CDD" id="cd00801">
    <property type="entry name" value="INT_P4_C"/>
    <property type="match status" value="1"/>
</dbReference>
<feature type="domain" description="Core-binding (CB)" evidence="8">
    <location>
        <begin position="111"/>
        <end position="194"/>
    </location>
</feature>
<name>E6L0F4_9PAST</name>
<dbReference type="EMBL" id="AEPS01000015">
    <property type="protein sequence ID" value="EFU66811.1"/>
    <property type="molecule type" value="Genomic_DNA"/>
</dbReference>
<dbReference type="InterPro" id="IPR053876">
    <property type="entry name" value="Phage_int_M"/>
</dbReference>
<proteinExistence type="inferred from homology"/>
<gene>
    <name evidence="9" type="primary">int3</name>
    <name evidence="9" type="ORF">HMPREF9064_1954</name>
</gene>
<dbReference type="GO" id="GO:0006310">
    <property type="term" value="P:DNA recombination"/>
    <property type="evidence" value="ECO:0007669"/>
    <property type="project" value="UniProtKB-KW"/>
</dbReference>
<evidence type="ECO:0000313" key="9">
    <source>
        <dbReference type="EMBL" id="EFU66811.1"/>
    </source>
</evidence>
<evidence type="ECO:0000256" key="3">
    <source>
        <dbReference type="ARBA" id="ARBA00023125"/>
    </source>
</evidence>
<dbReference type="InterPro" id="IPR002104">
    <property type="entry name" value="Integrase_catalytic"/>
</dbReference>
<keyword evidence="10" id="KW-1185">Reference proteome</keyword>
<evidence type="ECO:0000259" key="8">
    <source>
        <dbReference type="PROSITE" id="PS51900"/>
    </source>
</evidence>
<dbReference type="PANTHER" id="PTHR30629">
    <property type="entry name" value="PROPHAGE INTEGRASE"/>
    <property type="match status" value="1"/>
</dbReference>
<keyword evidence="2" id="KW-0229">DNA integration</keyword>
<dbReference type="GO" id="GO:0003677">
    <property type="term" value="F:DNA binding"/>
    <property type="evidence" value="ECO:0007669"/>
    <property type="project" value="UniProtKB-UniRule"/>
</dbReference>
<feature type="region of interest" description="Disordered" evidence="6">
    <location>
        <begin position="1"/>
        <end position="21"/>
    </location>
</feature>